<dbReference type="SMART" id="SM01060">
    <property type="entry name" value="Catalase"/>
    <property type="match status" value="1"/>
</dbReference>
<dbReference type="PANTHER" id="PTHR11465">
    <property type="entry name" value="CATALASE"/>
    <property type="match status" value="1"/>
</dbReference>
<keyword evidence="8 11" id="KW-0408">Iron</keyword>
<dbReference type="EC" id="1.11.1.6" evidence="3"/>
<dbReference type="InterPro" id="IPR018028">
    <property type="entry name" value="Catalase"/>
</dbReference>
<evidence type="ECO:0000256" key="12">
    <source>
        <dbReference type="SAM" id="MobiDB-lite"/>
    </source>
</evidence>
<dbReference type="GO" id="GO:0020037">
    <property type="term" value="F:heme binding"/>
    <property type="evidence" value="ECO:0007669"/>
    <property type="project" value="InterPro"/>
</dbReference>
<dbReference type="PRINTS" id="PR00067">
    <property type="entry name" value="CATALASE"/>
</dbReference>
<protein>
    <recommendedName>
        <fullName evidence="3">catalase</fullName>
        <ecNumber evidence="3">1.11.1.6</ecNumber>
    </recommendedName>
</protein>
<evidence type="ECO:0000256" key="11">
    <source>
        <dbReference type="PIRSR" id="PIRSR038928-2"/>
    </source>
</evidence>
<name>A0A2U1CCQ9_9FIRM</name>
<keyword evidence="4" id="KW-0575">Peroxidase</keyword>
<comment type="cofactor">
    <cofactor evidence="1 11">
        <name>heme</name>
        <dbReference type="ChEBI" id="CHEBI:30413"/>
    </cofactor>
</comment>
<dbReference type="InterPro" id="IPR011614">
    <property type="entry name" value="Catalase_core"/>
</dbReference>
<reference evidence="14 15" key="1">
    <citation type="submission" date="2018-04" db="EMBL/GenBank/DDBJ databases">
        <title>Genomic Encyclopedia of Type Strains, Phase IV (KMG-IV): sequencing the most valuable type-strain genomes for metagenomic binning, comparative biology and taxonomic classification.</title>
        <authorList>
            <person name="Goeker M."/>
        </authorList>
    </citation>
    <scope>NUCLEOTIDE SEQUENCE [LARGE SCALE GENOMIC DNA]</scope>
    <source>
        <strain evidence="14 15">DSM 26588</strain>
    </source>
</reference>
<feature type="active site" evidence="10">
    <location>
        <position position="133"/>
    </location>
</feature>
<keyword evidence="9" id="KW-0376">Hydrogen peroxide</keyword>
<gene>
    <name evidence="14" type="ORF">C7373_104315</name>
</gene>
<evidence type="ECO:0000259" key="13">
    <source>
        <dbReference type="SMART" id="SM01060"/>
    </source>
</evidence>
<dbReference type="Pfam" id="PF00199">
    <property type="entry name" value="Catalase"/>
    <property type="match status" value="1"/>
</dbReference>
<dbReference type="GO" id="GO:0042744">
    <property type="term" value="P:hydrogen peroxide catabolic process"/>
    <property type="evidence" value="ECO:0007669"/>
    <property type="project" value="UniProtKB-KW"/>
</dbReference>
<feature type="domain" description="Catalase core" evidence="13">
    <location>
        <begin position="83"/>
        <end position="468"/>
    </location>
</feature>
<evidence type="ECO:0000256" key="10">
    <source>
        <dbReference type="PIRSR" id="PIRSR038928-1"/>
    </source>
</evidence>
<evidence type="ECO:0000256" key="5">
    <source>
        <dbReference type="ARBA" id="ARBA00022617"/>
    </source>
</evidence>
<proteinExistence type="inferred from homology"/>
<evidence type="ECO:0000256" key="1">
    <source>
        <dbReference type="ARBA" id="ARBA00001971"/>
    </source>
</evidence>
<evidence type="ECO:0000256" key="6">
    <source>
        <dbReference type="ARBA" id="ARBA00022723"/>
    </source>
</evidence>
<dbReference type="SUPFAM" id="SSF56634">
    <property type="entry name" value="Heme-dependent catalase-like"/>
    <property type="match status" value="1"/>
</dbReference>
<evidence type="ECO:0000313" key="14">
    <source>
        <dbReference type="EMBL" id="PVY58716.1"/>
    </source>
</evidence>
<dbReference type="PIRSF" id="PIRSF038928">
    <property type="entry name" value="Catalase_clade1-3"/>
    <property type="match status" value="1"/>
</dbReference>
<dbReference type="InterPro" id="IPR024711">
    <property type="entry name" value="Catalase_clade1/3"/>
</dbReference>
<evidence type="ECO:0000256" key="3">
    <source>
        <dbReference type="ARBA" id="ARBA00012314"/>
    </source>
</evidence>
<feature type="compositionally biased region" description="Low complexity" evidence="12">
    <location>
        <begin position="63"/>
        <end position="73"/>
    </location>
</feature>
<dbReference type="GO" id="GO:0046872">
    <property type="term" value="F:metal ion binding"/>
    <property type="evidence" value="ECO:0007669"/>
    <property type="project" value="UniProtKB-KW"/>
</dbReference>
<dbReference type="GeneID" id="93229058"/>
<feature type="binding site" description="axial binding residue" evidence="11">
    <location>
        <position position="415"/>
    </location>
    <ligand>
        <name>heme</name>
        <dbReference type="ChEBI" id="CHEBI:30413"/>
    </ligand>
    <ligandPart>
        <name>Fe</name>
        <dbReference type="ChEBI" id="CHEBI:18248"/>
    </ligandPart>
</feature>
<evidence type="ECO:0000256" key="9">
    <source>
        <dbReference type="ARBA" id="ARBA00023324"/>
    </source>
</evidence>
<comment type="similarity">
    <text evidence="2">Belongs to the catalase family.</text>
</comment>
<evidence type="ECO:0000313" key="15">
    <source>
        <dbReference type="Proteomes" id="UP000245778"/>
    </source>
</evidence>
<dbReference type="InterPro" id="IPR010582">
    <property type="entry name" value="Catalase_immune_responsive"/>
</dbReference>
<dbReference type="EMBL" id="QEKK01000004">
    <property type="protein sequence ID" value="PVY58716.1"/>
    <property type="molecule type" value="Genomic_DNA"/>
</dbReference>
<dbReference type="Pfam" id="PF06628">
    <property type="entry name" value="Catalase-rel"/>
    <property type="match status" value="1"/>
</dbReference>
<dbReference type="GO" id="GO:0042542">
    <property type="term" value="P:response to hydrogen peroxide"/>
    <property type="evidence" value="ECO:0007669"/>
    <property type="project" value="TreeGrafter"/>
</dbReference>
<keyword evidence="7" id="KW-0560">Oxidoreductase</keyword>
<keyword evidence="5 11" id="KW-0349">Heme</keyword>
<dbReference type="AlphaFoldDB" id="A0A2U1CCQ9"/>
<dbReference type="PROSITE" id="PS51402">
    <property type="entry name" value="CATALASE_3"/>
    <property type="match status" value="1"/>
</dbReference>
<dbReference type="Proteomes" id="UP000245778">
    <property type="component" value="Unassembled WGS sequence"/>
</dbReference>
<dbReference type="GO" id="GO:0004096">
    <property type="term" value="F:catalase activity"/>
    <property type="evidence" value="ECO:0007669"/>
    <property type="project" value="UniProtKB-EC"/>
</dbReference>
<comment type="caution">
    <text evidence="14">The sequence shown here is derived from an EMBL/GenBank/DDBJ whole genome shotgun (WGS) entry which is preliminary data.</text>
</comment>
<keyword evidence="6 11" id="KW-0479">Metal-binding</keyword>
<feature type="active site" evidence="10">
    <location>
        <position position="206"/>
    </location>
</feature>
<organism evidence="14 15">
    <name type="scientific">Intestinimonas butyriciproducens</name>
    <dbReference type="NCBI Taxonomy" id="1297617"/>
    <lineage>
        <taxon>Bacteria</taxon>
        <taxon>Bacillati</taxon>
        <taxon>Bacillota</taxon>
        <taxon>Clostridia</taxon>
        <taxon>Eubacteriales</taxon>
        <taxon>Intestinimonas</taxon>
    </lineage>
</organism>
<accession>A0A2U1CCQ9</accession>
<dbReference type="RefSeq" id="WP_242976559.1">
    <property type="nucleotide sequence ID" value="NZ_CP011524.1"/>
</dbReference>
<dbReference type="InterPro" id="IPR020835">
    <property type="entry name" value="Catalase_sf"/>
</dbReference>
<dbReference type="PANTHER" id="PTHR11465:SF23">
    <property type="entry name" value="CATALASE-2"/>
    <property type="match status" value="1"/>
</dbReference>
<feature type="region of interest" description="Disordered" evidence="12">
    <location>
        <begin position="1"/>
        <end position="102"/>
    </location>
</feature>
<evidence type="ECO:0000256" key="8">
    <source>
        <dbReference type="ARBA" id="ARBA00023004"/>
    </source>
</evidence>
<dbReference type="GO" id="GO:0005737">
    <property type="term" value="C:cytoplasm"/>
    <property type="evidence" value="ECO:0007669"/>
    <property type="project" value="TreeGrafter"/>
</dbReference>
<feature type="compositionally biased region" description="Pro residues" evidence="12">
    <location>
        <begin position="39"/>
        <end position="54"/>
    </location>
</feature>
<dbReference type="Gene3D" id="2.40.180.10">
    <property type="entry name" value="Catalase core domain"/>
    <property type="match status" value="1"/>
</dbReference>
<evidence type="ECO:0000256" key="2">
    <source>
        <dbReference type="ARBA" id="ARBA00005329"/>
    </source>
</evidence>
<evidence type="ECO:0000256" key="4">
    <source>
        <dbReference type="ARBA" id="ARBA00022559"/>
    </source>
</evidence>
<sequence>MSNGWYQLEHNRPRKGVPYLPGSTPRREPYIPVTRSTAPEPPIPERLPQEPPAPLVRQRETEPAPLVEAAPAEEQGETAWERTDSAPPPMPEEEPSAHSQTVGAGGPVVLLDGALHETLAGFIHEKPLERAVHAKGWGAFGQFETGRAMGEYTMLPFLQRVGEQTPTVSRFSLAVSSRDTPDASRNVRGFSTKFYTGNGVFDLLCNHLPVFSVRDAMRFPEFIRTLGPARGSNLRDPERFWAFVAHAPEALHFVTWLYSDAGTVKSLCHLRTYGVNTYVWRNAAGKRRYVKYHWLPQAGTEFLTAAESAALAGDPDVAGRGLYEAIARGEGPEYELRVQLMDPADAESLPYDPLDATKVWSEEDYPLQPVGRLILNRNPENYREQVEKLAFSPANLLPGAEFSDDKLLQGRSVVYWDAQRRRLGTDFRKIPVNRQEGWTPDQQVSSGLGAETAGTQVRAGISRRDDFTQAGERYRTLPREEQEHLEENIASELRDVSRETRETVLDYLNRADRDYGGRVAEKSRA</sequence>
<evidence type="ECO:0000256" key="7">
    <source>
        <dbReference type="ARBA" id="ARBA00023002"/>
    </source>
</evidence>